<dbReference type="InterPro" id="IPR044837">
    <property type="entry name" value="REM16-like"/>
</dbReference>
<feature type="region of interest" description="Disordered" evidence="6">
    <location>
        <begin position="37"/>
        <end position="57"/>
    </location>
</feature>
<evidence type="ECO:0000256" key="4">
    <source>
        <dbReference type="ARBA" id="ARBA00023163"/>
    </source>
</evidence>
<dbReference type="Gene3D" id="2.40.330.10">
    <property type="entry name" value="DNA-binding pseudobarrel domain"/>
    <property type="match status" value="1"/>
</dbReference>
<keyword evidence="5" id="KW-0539">Nucleus</keyword>
<dbReference type="SUPFAM" id="SSF101936">
    <property type="entry name" value="DNA-binding pseudobarrel domain"/>
    <property type="match status" value="1"/>
</dbReference>
<evidence type="ECO:0000259" key="7">
    <source>
        <dbReference type="PROSITE" id="PS50863"/>
    </source>
</evidence>
<evidence type="ECO:0000256" key="1">
    <source>
        <dbReference type="ARBA" id="ARBA00004123"/>
    </source>
</evidence>
<organism evidence="8 9">
    <name type="scientific">Deinandra increscens subsp. villosa</name>
    <dbReference type="NCBI Taxonomy" id="3103831"/>
    <lineage>
        <taxon>Eukaryota</taxon>
        <taxon>Viridiplantae</taxon>
        <taxon>Streptophyta</taxon>
        <taxon>Embryophyta</taxon>
        <taxon>Tracheophyta</taxon>
        <taxon>Spermatophyta</taxon>
        <taxon>Magnoliopsida</taxon>
        <taxon>eudicotyledons</taxon>
        <taxon>Gunneridae</taxon>
        <taxon>Pentapetalae</taxon>
        <taxon>asterids</taxon>
        <taxon>campanulids</taxon>
        <taxon>Asterales</taxon>
        <taxon>Asteraceae</taxon>
        <taxon>Asteroideae</taxon>
        <taxon>Heliantheae alliance</taxon>
        <taxon>Madieae</taxon>
        <taxon>Madiinae</taxon>
        <taxon>Deinandra</taxon>
    </lineage>
</organism>
<keyword evidence="2" id="KW-0805">Transcription regulation</keyword>
<feature type="region of interest" description="Disordered" evidence="6">
    <location>
        <begin position="263"/>
        <end position="294"/>
    </location>
</feature>
<dbReference type="Pfam" id="PF02362">
    <property type="entry name" value="B3"/>
    <property type="match status" value="1"/>
</dbReference>
<proteinExistence type="predicted"/>
<dbReference type="InterPro" id="IPR015300">
    <property type="entry name" value="DNA-bd_pseudobarrel_sf"/>
</dbReference>
<feature type="domain" description="TF-B3" evidence="7">
    <location>
        <begin position="131"/>
        <end position="222"/>
    </location>
</feature>
<sequence>MATAASPVNTERTSDLQLAVIEPKTPNSPQTVTIAQFPPAKASFPAPLTPSPELSDKRIKLKPDRYGSSLIKAVKRRLPKKDKAVKDPLRKSLSLGRGRPPKDSNTPVQITQTMIRARDMQSTLGNEHPSFLKTMLKSHVTCCFWLGLPLPFCRSFLPKQDSMMVTEDENGEQCDLKFIAHKFGLSAGWRKFAIGHKLHEGDVLIFQLVESCKFKVYITRRDSSKEVNEAVNVKNHDAQTEHVIPGTKRSTWSSISLPSTKVKRKYKRSKPTTQPGSCPMDHSVVNSQVQGGSPEPNLSLKDVKTFKDFHIMVNGQCIDSELSEEIRMKYYRLCIGKNEILHDAVREGLFYKLVAGMIGETVNIAGMIKNCKITTRKEELDIWDSSLKSFELIGMQVGFLRDRIRALVNLAFESEDAKRYGEAKDERNRNTKDIKILEAKLAELYESNRKIDGVVDGLKEKAERCGIEFQKKVDEPW</sequence>
<reference evidence="8 9" key="1">
    <citation type="submission" date="2024-04" db="EMBL/GenBank/DDBJ databases">
        <title>The reference genome of an endangered Asteraceae, Deinandra increscens subsp. villosa, native to the Central Coast of California.</title>
        <authorList>
            <person name="Guilliams M."/>
            <person name="Hasenstab-Lehman K."/>
            <person name="Meyer R."/>
            <person name="Mcevoy S."/>
        </authorList>
    </citation>
    <scope>NUCLEOTIDE SEQUENCE [LARGE SCALE GENOMIC DNA]</scope>
    <source>
        <tissue evidence="8">Leaf</tissue>
    </source>
</reference>
<feature type="compositionally biased region" description="Basic and acidic residues" evidence="6">
    <location>
        <begin position="81"/>
        <end position="90"/>
    </location>
</feature>
<dbReference type="Proteomes" id="UP001408789">
    <property type="component" value="Unassembled WGS sequence"/>
</dbReference>
<evidence type="ECO:0000256" key="5">
    <source>
        <dbReference type="ARBA" id="ARBA00023242"/>
    </source>
</evidence>
<dbReference type="GO" id="GO:0003677">
    <property type="term" value="F:DNA binding"/>
    <property type="evidence" value="ECO:0007669"/>
    <property type="project" value="UniProtKB-KW"/>
</dbReference>
<accession>A0AAP0GZC3</accession>
<dbReference type="InterPro" id="IPR003340">
    <property type="entry name" value="B3_DNA-bd"/>
</dbReference>
<evidence type="ECO:0000256" key="6">
    <source>
        <dbReference type="SAM" id="MobiDB-lite"/>
    </source>
</evidence>
<dbReference type="EMBL" id="JBCNJP010000015">
    <property type="protein sequence ID" value="KAK9067066.1"/>
    <property type="molecule type" value="Genomic_DNA"/>
</dbReference>
<dbReference type="SMART" id="SM01019">
    <property type="entry name" value="B3"/>
    <property type="match status" value="1"/>
</dbReference>
<dbReference type="GO" id="GO:0005634">
    <property type="term" value="C:nucleus"/>
    <property type="evidence" value="ECO:0007669"/>
    <property type="project" value="UniProtKB-SubCell"/>
</dbReference>
<evidence type="ECO:0000256" key="3">
    <source>
        <dbReference type="ARBA" id="ARBA00023125"/>
    </source>
</evidence>
<dbReference type="AlphaFoldDB" id="A0AAP0GZC3"/>
<dbReference type="PANTHER" id="PTHR31391">
    <property type="entry name" value="B3 DOMAIN-CONTAINING PROTEIN OS11G0197600-RELATED"/>
    <property type="match status" value="1"/>
</dbReference>
<comment type="subcellular location">
    <subcellularLocation>
        <location evidence="1">Nucleus</location>
    </subcellularLocation>
</comment>
<evidence type="ECO:0000313" key="8">
    <source>
        <dbReference type="EMBL" id="KAK9067066.1"/>
    </source>
</evidence>
<protein>
    <recommendedName>
        <fullName evidence="7">TF-B3 domain-containing protein</fullName>
    </recommendedName>
</protein>
<feature type="region of interest" description="Disordered" evidence="6">
    <location>
        <begin position="77"/>
        <end position="107"/>
    </location>
</feature>
<dbReference type="PANTHER" id="PTHR31391:SF135">
    <property type="entry name" value="B3 DOMAIN-CONTAINING PROTEIN OS01G0234100-LIKE ISOFORM X1"/>
    <property type="match status" value="1"/>
</dbReference>
<gene>
    <name evidence="8" type="ORF">SSX86_014390</name>
</gene>
<keyword evidence="9" id="KW-1185">Reference proteome</keyword>
<dbReference type="CDD" id="cd10017">
    <property type="entry name" value="B3_DNA"/>
    <property type="match status" value="1"/>
</dbReference>
<evidence type="ECO:0000313" key="9">
    <source>
        <dbReference type="Proteomes" id="UP001408789"/>
    </source>
</evidence>
<name>A0AAP0GZC3_9ASTR</name>
<evidence type="ECO:0000256" key="2">
    <source>
        <dbReference type="ARBA" id="ARBA00023015"/>
    </source>
</evidence>
<comment type="caution">
    <text evidence="8">The sequence shown here is derived from an EMBL/GenBank/DDBJ whole genome shotgun (WGS) entry which is preliminary data.</text>
</comment>
<keyword evidence="3" id="KW-0238">DNA-binding</keyword>
<keyword evidence="4" id="KW-0804">Transcription</keyword>
<dbReference type="PROSITE" id="PS50863">
    <property type="entry name" value="B3"/>
    <property type="match status" value="1"/>
</dbReference>